<organism evidence="2">
    <name type="scientific">Angelica sinensis</name>
    <name type="common">Chinese angelica</name>
    <dbReference type="NCBI Taxonomy" id="165353"/>
    <lineage>
        <taxon>Eukaryota</taxon>
        <taxon>Viridiplantae</taxon>
        <taxon>Streptophyta</taxon>
        <taxon>Embryophyta</taxon>
        <taxon>Tracheophyta</taxon>
        <taxon>Spermatophyta</taxon>
        <taxon>Magnoliopsida</taxon>
        <taxon>eudicotyledons</taxon>
        <taxon>Gunneridae</taxon>
        <taxon>Pentapetalae</taxon>
        <taxon>asterids</taxon>
        <taxon>campanulids</taxon>
        <taxon>Apiales</taxon>
        <taxon>Apiaceae</taxon>
        <taxon>Apioideae</taxon>
        <taxon>apioid superclade</taxon>
        <taxon>Selineae</taxon>
        <taxon>Angelica</taxon>
    </lineage>
</organism>
<dbReference type="EMBL" id="MH430891">
    <property type="protein sequence ID" value="AXT16396.1"/>
    <property type="molecule type" value="Genomic_DNA"/>
</dbReference>
<reference evidence="4" key="3">
    <citation type="submission" date="2019-03" db="EMBL/GenBank/DDBJ databases">
        <authorList>
            <person name="Author U."/>
        </authorList>
    </citation>
    <scope>NUCLEOTIDE SEQUENCE</scope>
    <source>
        <strain evidence="4">Wem</strain>
        <strain evidence="5">Wmx</strain>
    </source>
</reference>
<dbReference type="EMBL" id="MK688990">
    <property type="protein sequence ID" value="QHR85360.1"/>
    <property type="molecule type" value="Genomic_DNA"/>
</dbReference>
<proteinExistence type="predicted"/>
<keyword evidence="1" id="KW-1133">Transmembrane helix</keyword>
<geneLocation type="chloroplast" evidence="2"/>
<evidence type="ECO:0000313" key="3">
    <source>
        <dbReference type="EMBL" id="QHR85265.1"/>
    </source>
</evidence>
<evidence type="ECO:0000256" key="1">
    <source>
        <dbReference type="SAM" id="Phobius"/>
    </source>
</evidence>
<protein>
    <submittedName>
        <fullName evidence="2">Uncharacterized protein</fullName>
    </submittedName>
</protein>
<reference evidence="2" key="1">
    <citation type="submission" date="2018-05" db="EMBL/GenBank/DDBJ databases">
        <authorList>
            <person name="Lanie J.A."/>
            <person name="Ng W.-L."/>
            <person name="Kazmierczak K.M."/>
            <person name="Andrzejewski T.M."/>
            <person name="Davidsen T.M."/>
            <person name="Wayne K.J."/>
            <person name="Tettelin H."/>
            <person name="Glass J.I."/>
            <person name="Rusch D."/>
            <person name="Podicherti R."/>
            <person name="Tsui H.-C.T."/>
            <person name="Winkler M.E."/>
        </authorList>
    </citation>
    <scope>NUCLEOTIDE SEQUENCE</scope>
</reference>
<sequence>MLYMYFYVTIAVFTKRFRDSHFVKSMGVLVYLLVFNFFFLPFFLPFLGFNMKSRFMNNGFLSDQAHAMDFDPTEPGRSSLDRVRPGFPSDISGVWGGISPLNDSDLSSFESNEGGGLEVGPSKSRCKKAALPSSSYLQSSCYKPKTLERPSFKLKLLPLPNKDYYKPKPMVLPSRSDEPILQLETTGNLTSTWEERFKARNAEKYRQSEIYTVIKPILGSELSKTHMSNTRPPVRILRLYTLPIRVSNIRWEEAAEALLGKENESIWKEKIKELRQQRKKSAFYKSAAEWLIQKKMDRGGFL</sequence>
<dbReference type="EMBL" id="MK688991">
    <property type="protein sequence ID" value="QHR85429.1"/>
    <property type="molecule type" value="Genomic_DNA"/>
</dbReference>
<evidence type="ECO:0000313" key="2">
    <source>
        <dbReference type="EMBL" id="AXT16396.1"/>
    </source>
</evidence>
<evidence type="ECO:0000313" key="4">
    <source>
        <dbReference type="EMBL" id="QHR85347.1"/>
    </source>
</evidence>
<reference evidence="3" key="2">
    <citation type="journal article" date="2019" name="Mitochondrial DNA Part B Resour">
        <title>Comparison on the complete plastome genome between the wild and cultivated Angelica sinensis (Apiaceae), a famous Chinese medicinal herb.</title>
        <authorList>
            <person name="Rong J."/>
            <person name="Zhou P."/>
            <person name="Chen S."/>
            <person name="Li H."/>
        </authorList>
    </citation>
    <scope>NUCLEOTIDE SEQUENCE</scope>
    <source>
        <strain evidence="3">Chq</strain>
        <strain evidence="4">Wem</strain>
        <strain evidence="5">Wmx</strain>
    </source>
</reference>
<keyword evidence="1" id="KW-0472">Membrane</keyword>
<dbReference type="EMBL" id="MK688991">
    <property type="protein sequence ID" value="QHR85442.1"/>
    <property type="molecule type" value="Genomic_DNA"/>
</dbReference>
<dbReference type="EMBL" id="MK688989">
    <property type="protein sequence ID" value="QHR85278.1"/>
    <property type="molecule type" value="Genomic_DNA"/>
</dbReference>
<gene>
    <name evidence="2" type="primary">ORF302</name>
</gene>
<dbReference type="AlphaFoldDB" id="A0A346S7A8"/>
<dbReference type="EMBL" id="MH430891">
    <property type="protein sequence ID" value="AXT16397.1"/>
    <property type="molecule type" value="Genomic_DNA"/>
</dbReference>
<accession>A0A346S7A8</accession>
<keyword evidence="2" id="KW-0934">Plastid</keyword>
<dbReference type="EMBL" id="MK688989">
    <property type="protein sequence ID" value="QHR85265.1"/>
    <property type="molecule type" value="Genomic_DNA"/>
</dbReference>
<dbReference type="EMBL" id="MK688990">
    <property type="protein sequence ID" value="QHR85347.1"/>
    <property type="molecule type" value="Genomic_DNA"/>
</dbReference>
<keyword evidence="2" id="KW-0150">Chloroplast</keyword>
<keyword evidence="1" id="KW-0812">Transmembrane</keyword>
<feature type="transmembrane region" description="Helical" evidence="1">
    <location>
        <begin position="28"/>
        <end position="49"/>
    </location>
</feature>
<evidence type="ECO:0000313" key="5">
    <source>
        <dbReference type="EMBL" id="QHR85429.1"/>
    </source>
</evidence>
<name>A0A346S7A8_9APIA</name>